<dbReference type="EMBL" id="JBBXMP010000165">
    <property type="protein sequence ID" value="KAL0060695.1"/>
    <property type="molecule type" value="Genomic_DNA"/>
</dbReference>
<evidence type="ECO:0000259" key="5">
    <source>
        <dbReference type="PROSITE" id="PS50865"/>
    </source>
</evidence>
<organism evidence="6 7">
    <name type="scientific">Marasmius tenuissimus</name>
    <dbReference type="NCBI Taxonomy" id="585030"/>
    <lineage>
        <taxon>Eukaryota</taxon>
        <taxon>Fungi</taxon>
        <taxon>Dikarya</taxon>
        <taxon>Basidiomycota</taxon>
        <taxon>Agaricomycotina</taxon>
        <taxon>Agaricomycetes</taxon>
        <taxon>Agaricomycetidae</taxon>
        <taxon>Agaricales</taxon>
        <taxon>Marasmiineae</taxon>
        <taxon>Marasmiaceae</taxon>
        <taxon>Marasmius</taxon>
    </lineage>
</organism>
<keyword evidence="3" id="KW-0862">Zinc</keyword>
<gene>
    <name evidence="6" type="ORF">AAF712_012518</name>
</gene>
<dbReference type="Proteomes" id="UP001437256">
    <property type="component" value="Unassembled WGS sequence"/>
</dbReference>
<dbReference type="Pfam" id="PF01753">
    <property type="entry name" value="zf-MYND"/>
    <property type="match status" value="1"/>
</dbReference>
<sequence>MARRPNNNTLDYLMEHFGIPDFGIAQSIIDSCARFPNASKALDHLRRQIGPPPSSLNVSQRSPGFQEFPQILEALWIGMMYDGDRPYRLRSACTSIQQNWPVISSWLIFSMEHLFLAADSSRTVHRLFWIIPLFLKLEGAQQPVLNTRNATPNIRQLIGRVWFASIERNHPSWGRWSELLLVIEAESRCQGPASLTGFRAQAPTFTRHISQEANRISIMPVSELEDINYFLQGPSIPSLWGRGPGFGPFTAKASMDGGINGFVRALSNLVCKRRSLRDPPTASPTEYSVARAITSQIFDYLTGILQSRFLILEALESGLIPSLIKANPAFFMFESEEVAFDDAAVNLLRRISAYLPYPGILHEVLCSVQGISDSCEASLGMKSKKLWMAWQELKGKALVLRGVRRTLKTQGIYPLCAVEECPSIAISQCAGCSGVVYCSSACQKLDWRRNHRTKCLEYNQHRKTGIPTGLDVMDKDEQFISGIVRESVTRQNTKVAEMIRQLDDSSEHIADSTSSSEIPPNRKTYVAVFDLNTSEIPSIEGEGAFILYRNQGEFKQRLGPRKIDDPYGLLESVWTRTPENERGLLIVILVPQLRDVSLALMARLEAEY</sequence>
<evidence type="ECO:0000313" key="6">
    <source>
        <dbReference type="EMBL" id="KAL0060695.1"/>
    </source>
</evidence>
<feature type="domain" description="MYND-type" evidence="5">
    <location>
        <begin position="418"/>
        <end position="455"/>
    </location>
</feature>
<evidence type="ECO:0000256" key="3">
    <source>
        <dbReference type="ARBA" id="ARBA00022833"/>
    </source>
</evidence>
<name>A0ABR2ZHJ9_9AGAR</name>
<dbReference type="PROSITE" id="PS50865">
    <property type="entry name" value="ZF_MYND_2"/>
    <property type="match status" value="1"/>
</dbReference>
<keyword evidence="7" id="KW-1185">Reference proteome</keyword>
<dbReference type="Gene3D" id="6.10.140.2220">
    <property type="match status" value="1"/>
</dbReference>
<evidence type="ECO:0000256" key="2">
    <source>
        <dbReference type="ARBA" id="ARBA00022771"/>
    </source>
</evidence>
<protein>
    <recommendedName>
        <fullName evidence="5">MYND-type domain-containing protein</fullName>
    </recommendedName>
</protein>
<evidence type="ECO:0000313" key="7">
    <source>
        <dbReference type="Proteomes" id="UP001437256"/>
    </source>
</evidence>
<dbReference type="SUPFAM" id="SSF144232">
    <property type="entry name" value="HIT/MYND zinc finger-like"/>
    <property type="match status" value="1"/>
</dbReference>
<keyword evidence="1" id="KW-0479">Metal-binding</keyword>
<evidence type="ECO:0000256" key="4">
    <source>
        <dbReference type="PROSITE-ProRule" id="PRU00134"/>
    </source>
</evidence>
<comment type="caution">
    <text evidence="6">The sequence shown here is derived from an EMBL/GenBank/DDBJ whole genome shotgun (WGS) entry which is preliminary data.</text>
</comment>
<dbReference type="InterPro" id="IPR002893">
    <property type="entry name" value="Znf_MYND"/>
</dbReference>
<evidence type="ECO:0000256" key="1">
    <source>
        <dbReference type="ARBA" id="ARBA00022723"/>
    </source>
</evidence>
<accession>A0ABR2ZHJ9</accession>
<keyword evidence="2 4" id="KW-0863">Zinc-finger</keyword>
<proteinExistence type="predicted"/>
<reference evidence="6 7" key="1">
    <citation type="submission" date="2024-05" db="EMBL/GenBank/DDBJ databases">
        <title>A draft genome resource for the thread blight pathogen Marasmius tenuissimus strain MS-2.</title>
        <authorList>
            <person name="Yulfo-Soto G.E."/>
            <person name="Baruah I.K."/>
            <person name="Amoako-Attah I."/>
            <person name="Bukari Y."/>
            <person name="Meinhardt L.W."/>
            <person name="Bailey B.A."/>
            <person name="Cohen S.P."/>
        </authorList>
    </citation>
    <scope>NUCLEOTIDE SEQUENCE [LARGE SCALE GENOMIC DNA]</scope>
    <source>
        <strain evidence="6 7">MS-2</strain>
    </source>
</reference>